<reference evidence="1" key="1">
    <citation type="submission" date="2017-05" db="UniProtKB">
        <authorList>
            <consortium name="EnsemblMetazoa"/>
        </authorList>
    </citation>
    <scope>IDENTIFICATION</scope>
</reference>
<dbReference type="EnsemblMetazoa" id="Aqu2.1.01888_001">
    <property type="protein sequence ID" value="Aqu2.1.01888_001"/>
    <property type="gene ID" value="Aqu2.1.01888"/>
</dbReference>
<name>A0A1X7SIJ3_AMPQE</name>
<sequence length="105" mass="12172">MAYNKDISYDDFLNQKPSLQELMQHIDTTNEWLVFGLILGSMLGLIKEDIDQLSMGKTVTLLELWLNTPTASRRKLLEELRKDPDKQDVADDYDQYLTNVFLADC</sequence>
<evidence type="ECO:0000313" key="1">
    <source>
        <dbReference type="EnsemblMetazoa" id="Aqu2.1.01888_001"/>
    </source>
</evidence>
<dbReference type="AlphaFoldDB" id="A0A1X7SIJ3"/>
<protein>
    <recommendedName>
        <fullName evidence="2">Death domain-containing protein</fullName>
    </recommendedName>
</protein>
<organism evidence="1">
    <name type="scientific">Amphimedon queenslandica</name>
    <name type="common">Sponge</name>
    <dbReference type="NCBI Taxonomy" id="400682"/>
    <lineage>
        <taxon>Eukaryota</taxon>
        <taxon>Metazoa</taxon>
        <taxon>Porifera</taxon>
        <taxon>Demospongiae</taxon>
        <taxon>Heteroscleromorpha</taxon>
        <taxon>Haplosclerida</taxon>
        <taxon>Niphatidae</taxon>
        <taxon>Amphimedon</taxon>
    </lineage>
</organism>
<proteinExistence type="predicted"/>
<evidence type="ECO:0008006" key="2">
    <source>
        <dbReference type="Google" id="ProtNLM"/>
    </source>
</evidence>
<dbReference type="InParanoid" id="A0A1X7SIJ3"/>
<dbReference type="OrthoDB" id="120976at2759"/>
<accession>A0A1X7SIJ3</accession>